<feature type="compositionally biased region" description="Polar residues" evidence="1">
    <location>
        <begin position="44"/>
        <end position="61"/>
    </location>
</feature>
<evidence type="ECO:0000256" key="1">
    <source>
        <dbReference type="SAM" id="MobiDB-lite"/>
    </source>
</evidence>
<accession>A0A0H1BC81</accession>
<proteinExistence type="predicted"/>
<dbReference type="EMBL" id="LDEV01002446">
    <property type="protein sequence ID" value="KLJ09069.1"/>
    <property type="molecule type" value="Genomic_DNA"/>
</dbReference>
<comment type="caution">
    <text evidence="2">The sequence shown here is derived from an EMBL/GenBank/DDBJ whole genome shotgun (WGS) entry which is preliminary data.</text>
</comment>
<evidence type="ECO:0000313" key="3">
    <source>
        <dbReference type="Proteomes" id="UP000053573"/>
    </source>
</evidence>
<name>A0A0H1BC81_9EURO</name>
<dbReference type="Proteomes" id="UP000053573">
    <property type="component" value="Unassembled WGS sequence"/>
</dbReference>
<reference evidence="3" key="1">
    <citation type="journal article" date="2015" name="PLoS Genet.">
        <title>The dynamic genome and transcriptome of the human fungal pathogen Blastomyces and close relative Emmonsia.</title>
        <authorList>
            <person name="Munoz J.F."/>
            <person name="Gauthier G.M."/>
            <person name="Desjardins C.A."/>
            <person name="Gallo J.E."/>
            <person name="Holder J."/>
            <person name="Sullivan T.D."/>
            <person name="Marty A.J."/>
            <person name="Carmen J.C."/>
            <person name="Chen Z."/>
            <person name="Ding L."/>
            <person name="Gujja S."/>
            <person name="Magrini V."/>
            <person name="Misas E."/>
            <person name="Mitreva M."/>
            <person name="Priest M."/>
            <person name="Saif S."/>
            <person name="Whiston E.A."/>
            <person name="Young S."/>
            <person name="Zeng Q."/>
            <person name="Goldman W.E."/>
            <person name="Mardis E.R."/>
            <person name="Taylor J.W."/>
            <person name="McEwen J.G."/>
            <person name="Clay O.K."/>
            <person name="Klein B.S."/>
            <person name="Cuomo C.A."/>
        </authorList>
    </citation>
    <scope>NUCLEOTIDE SEQUENCE [LARGE SCALE GENOMIC DNA]</scope>
    <source>
        <strain evidence="3">UAMH 139</strain>
    </source>
</reference>
<sequence length="73" mass="8240">TDNLLFRESVSDFEKTVIMSENVNNIIEISNAEEENNSTNTSMKRMSTSSKYKALSLSTSKPAKHVQISERDI</sequence>
<feature type="non-terminal residue" evidence="2">
    <location>
        <position position="73"/>
    </location>
</feature>
<feature type="region of interest" description="Disordered" evidence="1">
    <location>
        <begin position="34"/>
        <end position="73"/>
    </location>
</feature>
<protein>
    <submittedName>
        <fullName evidence="2">Uncharacterized protein</fullName>
    </submittedName>
</protein>
<dbReference type="AlphaFoldDB" id="A0A0H1BC81"/>
<feature type="non-terminal residue" evidence="2">
    <location>
        <position position="1"/>
    </location>
</feature>
<evidence type="ECO:0000313" key="2">
    <source>
        <dbReference type="EMBL" id="KLJ09069.1"/>
    </source>
</evidence>
<organism evidence="2 3">
    <name type="scientific">Blastomyces silverae</name>
    <dbReference type="NCBI Taxonomy" id="2060906"/>
    <lineage>
        <taxon>Eukaryota</taxon>
        <taxon>Fungi</taxon>
        <taxon>Dikarya</taxon>
        <taxon>Ascomycota</taxon>
        <taxon>Pezizomycotina</taxon>
        <taxon>Eurotiomycetes</taxon>
        <taxon>Eurotiomycetidae</taxon>
        <taxon>Onygenales</taxon>
        <taxon>Ajellomycetaceae</taxon>
        <taxon>Blastomyces</taxon>
    </lineage>
</organism>
<keyword evidence="3" id="KW-1185">Reference proteome</keyword>
<gene>
    <name evidence="2" type="ORF">EMPG_09248</name>
</gene>